<reference evidence="1 2" key="1">
    <citation type="submission" date="2020-08" db="EMBL/GenBank/DDBJ databases">
        <title>Bridging the membrane lipid divide: bacteria of the FCB group superphylum have the potential to synthesize archaeal ether lipids.</title>
        <authorList>
            <person name="Villanueva L."/>
            <person name="Von Meijenfeldt F.A.B."/>
            <person name="Westbye A.B."/>
            <person name="Yadav S."/>
            <person name="Hopmans E.C."/>
            <person name="Dutilh B.E."/>
            <person name="Sinninghe Damste J.S."/>
        </authorList>
    </citation>
    <scope>NUCLEOTIDE SEQUENCE [LARGE SCALE GENOMIC DNA]</scope>
    <source>
        <strain evidence="1">NIOZ-UU30</strain>
    </source>
</reference>
<accession>A0A8J6NWL6</accession>
<gene>
    <name evidence="1" type="ORF">H8E23_11415</name>
</gene>
<dbReference type="InterPro" id="IPR025639">
    <property type="entry name" value="DruA"/>
</dbReference>
<proteinExistence type="predicted"/>
<dbReference type="EMBL" id="JACNJH010000163">
    <property type="protein sequence ID" value="MBC8361993.1"/>
    <property type="molecule type" value="Genomic_DNA"/>
</dbReference>
<dbReference type="Proteomes" id="UP000603434">
    <property type="component" value="Unassembled WGS sequence"/>
</dbReference>
<organism evidence="1 2">
    <name type="scientific">Candidatus Desulfatibia profunda</name>
    <dbReference type="NCBI Taxonomy" id="2841695"/>
    <lineage>
        <taxon>Bacteria</taxon>
        <taxon>Pseudomonadati</taxon>
        <taxon>Thermodesulfobacteriota</taxon>
        <taxon>Desulfobacteria</taxon>
        <taxon>Desulfobacterales</taxon>
        <taxon>Desulfobacterales incertae sedis</taxon>
        <taxon>Candidatus Desulfatibia</taxon>
    </lineage>
</organism>
<comment type="caution">
    <text evidence="1">The sequence shown here is derived from an EMBL/GenBank/DDBJ whole genome shotgun (WGS) entry which is preliminary data.</text>
</comment>
<evidence type="ECO:0000313" key="1">
    <source>
        <dbReference type="EMBL" id="MBC8361993.1"/>
    </source>
</evidence>
<evidence type="ECO:0000313" key="2">
    <source>
        <dbReference type="Proteomes" id="UP000603434"/>
    </source>
</evidence>
<protein>
    <submittedName>
        <fullName evidence="1">DUF4338 domain-containing protein</fullName>
    </submittedName>
</protein>
<sequence>MEPVVFRYRAREFTYQDIEDIRHTVALHASRGRSHISRVLCQQWHWVQPNGKFKEYAARDLLLRLEEQGYIKLPLRLRPKNNLKCKCFAQIPIFNQEPLCGNVGLHPGFEIVLVDGTDDYLWGFLLHHYHYLGLPKLVGEHLKYLVYLDGQVVACLAWASAAFKVKSRDDFIGWNADTRHRRLYLIANNTRFLVLPWVSVKHLASKILALNCKRLSHDWYKRYQHRLLLTETFVDTARFAGTCYKAANWLYVGHTRGSAKRGNRYQHHGQSKAVYLYPLNRHFKKELAGDQG</sequence>
<dbReference type="AlphaFoldDB" id="A0A8J6NWL6"/>
<dbReference type="Pfam" id="PF14236">
    <property type="entry name" value="DruA"/>
    <property type="match status" value="1"/>
</dbReference>
<name>A0A8J6NWL6_9BACT</name>